<dbReference type="EMBL" id="FNHS01000003">
    <property type="protein sequence ID" value="SDM77405.1"/>
    <property type="molecule type" value="Genomic_DNA"/>
</dbReference>
<dbReference type="STRING" id="582672.SAMN05216360_103339"/>
<name>A0A1G9W017_9HYPH</name>
<dbReference type="CDD" id="cd02065">
    <property type="entry name" value="B12-binding_like"/>
    <property type="match status" value="1"/>
</dbReference>
<evidence type="ECO:0000313" key="1">
    <source>
        <dbReference type="EMBL" id="SDM77405.1"/>
    </source>
</evidence>
<accession>A0A1G9W017</accession>
<dbReference type="Proteomes" id="UP000198704">
    <property type="component" value="Unassembled WGS sequence"/>
</dbReference>
<proteinExistence type="predicted"/>
<evidence type="ECO:0000313" key="2">
    <source>
        <dbReference type="Proteomes" id="UP000198704"/>
    </source>
</evidence>
<sequence>MEELAHQACIAGISWEEDHITFCDVTARVAHLQMITRQVSSKLEHTFRQTGPSILLTPCPHETHLFGLQLLDLAFREAGWAVTRSGSKGEWPGDLLAQAHYDVVGLSLSSDGLVPHLRDEITRLRRVSRNQSLRVLVGGPCFDRGDADIGSVGADAYAPDAWSAPTVAEEIVHEEKLICAGISIS</sequence>
<organism evidence="1 2">
    <name type="scientific">Methylobacterium phyllostachyos</name>
    <dbReference type="NCBI Taxonomy" id="582672"/>
    <lineage>
        <taxon>Bacteria</taxon>
        <taxon>Pseudomonadati</taxon>
        <taxon>Pseudomonadota</taxon>
        <taxon>Alphaproteobacteria</taxon>
        <taxon>Hyphomicrobiales</taxon>
        <taxon>Methylobacteriaceae</taxon>
        <taxon>Methylobacterium</taxon>
    </lineage>
</organism>
<dbReference type="GO" id="GO:0031419">
    <property type="term" value="F:cobalamin binding"/>
    <property type="evidence" value="ECO:0007669"/>
    <property type="project" value="InterPro"/>
</dbReference>
<reference evidence="2" key="1">
    <citation type="submission" date="2016-10" db="EMBL/GenBank/DDBJ databases">
        <authorList>
            <person name="Varghese N."/>
            <person name="Submissions S."/>
        </authorList>
    </citation>
    <scope>NUCLEOTIDE SEQUENCE [LARGE SCALE GENOMIC DNA]</scope>
    <source>
        <strain evidence="2">BL47</strain>
    </source>
</reference>
<dbReference type="GO" id="GO:0046872">
    <property type="term" value="F:metal ion binding"/>
    <property type="evidence" value="ECO:0007669"/>
    <property type="project" value="InterPro"/>
</dbReference>
<protein>
    <recommendedName>
        <fullName evidence="3">Methanogenic corrinoid protein MtbC1</fullName>
    </recommendedName>
</protein>
<dbReference type="Gene3D" id="3.40.50.280">
    <property type="entry name" value="Cobalamin-binding domain"/>
    <property type="match status" value="1"/>
</dbReference>
<dbReference type="AlphaFoldDB" id="A0A1G9W017"/>
<dbReference type="InterPro" id="IPR036724">
    <property type="entry name" value="Cobalamin-bd_sf"/>
</dbReference>
<dbReference type="SUPFAM" id="SSF52242">
    <property type="entry name" value="Cobalamin (vitamin B12)-binding domain"/>
    <property type="match status" value="1"/>
</dbReference>
<evidence type="ECO:0008006" key="3">
    <source>
        <dbReference type="Google" id="ProtNLM"/>
    </source>
</evidence>
<keyword evidence="2" id="KW-1185">Reference proteome</keyword>
<gene>
    <name evidence="1" type="ORF">SAMN05216360_103339</name>
</gene>